<dbReference type="Gene3D" id="3.30.870.10">
    <property type="entry name" value="Endonuclease Chain A"/>
    <property type="match status" value="2"/>
</dbReference>
<evidence type="ECO:0000256" key="8">
    <source>
        <dbReference type="ARBA" id="ARBA00023098"/>
    </source>
</evidence>
<evidence type="ECO:0000259" key="14">
    <source>
        <dbReference type="PROSITE" id="PS50035"/>
    </source>
</evidence>
<dbReference type="SMART" id="SM00155">
    <property type="entry name" value="PLDc"/>
    <property type="match status" value="2"/>
</dbReference>
<evidence type="ECO:0000256" key="9">
    <source>
        <dbReference type="ARBA" id="ARBA00023136"/>
    </source>
</evidence>
<dbReference type="EMBL" id="JADCKC010000003">
    <property type="protein sequence ID" value="MBE5038492.1"/>
    <property type="molecule type" value="Genomic_DNA"/>
</dbReference>
<keyword evidence="6" id="KW-0677">Repeat</keyword>
<dbReference type="Proteomes" id="UP000768567">
    <property type="component" value="Unassembled WGS sequence"/>
</dbReference>
<dbReference type="PROSITE" id="PS50035">
    <property type="entry name" value="PLD"/>
    <property type="match status" value="2"/>
</dbReference>
<evidence type="ECO:0000256" key="3">
    <source>
        <dbReference type="ARBA" id="ARBA00022516"/>
    </source>
</evidence>
<dbReference type="InterPro" id="IPR022924">
    <property type="entry name" value="Cardiolipin_synthase"/>
</dbReference>
<evidence type="ECO:0000256" key="4">
    <source>
        <dbReference type="ARBA" id="ARBA00022679"/>
    </source>
</evidence>
<evidence type="ECO:0000313" key="15">
    <source>
        <dbReference type="EMBL" id="MBE5038492.1"/>
    </source>
</evidence>
<evidence type="ECO:0000256" key="5">
    <source>
        <dbReference type="ARBA" id="ARBA00022692"/>
    </source>
</evidence>
<dbReference type="PANTHER" id="PTHR21248:SF22">
    <property type="entry name" value="PHOSPHOLIPASE D"/>
    <property type="match status" value="1"/>
</dbReference>
<feature type="domain" description="PLD phosphodiesterase" evidence="14">
    <location>
        <begin position="220"/>
        <end position="247"/>
    </location>
</feature>
<proteinExistence type="predicted"/>
<keyword evidence="9 13" id="KW-0472">Membrane</keyword>
<gene>
    <name evidence="15" type="primary">cls</name>
    <name evidence="15" type="ORF">INF35_11910</name>
</gene>
<dbReference type="InterPro" id="IPR001736">
    <property type="entry name" value="PLipase_D/transphosphatidylase"/>
</dbReference>
<evidence type="ECO:0000256" key="11">
    <source>
        <dbReference type="ARBA" id="ARBA00023264"/>
    </source>
</evidence>
<evidence type="ECO:0000256" key="13">
    <source>
        <dbReference type="SAM" id="Phobius"/>
    </source>
</evidence>
<keyword evidence="11" id="KW-1208">Phospholipid metabolism</keyword>
<reference evidence="15 16" key="1">
    <citation type="submission" date="2020-10" db="EMBL/GenBank/DDBJ databases">
        <title>ChiBAC.</title>
        <authorList>
            <person name="Zenner C."/>
            <person name="Hitch T.C.A."/>
            <person name="Clavel T."/>
        </authorList>
    </citation>
    <scope>NUCLEOTIDE SEQUENCE [LARGE SCALE GENOMIC DNA]</scope>
    <source>
        <strain evidence="15 16">DSM 109015</strain>
    </source>
</reference>
<feature type="domain" description="PLD phosphodiesterase" evidence="14">
    <location>
        <begin position="400"/>
        <end position="427"/>
    </location>
</feature>
<evidence type="ECO:0000256" key="2">
    <source>
        <dbReference type="ARBA" id="ARBA00022475"/>
    </source>
</evidence>
<name>A0ABR9R5Q9_9FIRM</name>
<dbReference type="PANTHER" id="PTHR21248">
    <property type="entry name" value="CARDIOLIPIN SYNTHASE"/>
    <property type="match status" value="1"/>
</dbReference>
<keyword evidence="7 13" id="KW-1133">Transmembrane helix</keyword>
<dbReference type="InterPro" id="IPR027379">
    <property type="entry name" value="CLS_N"/>
</dbReference>
<keyword evidence="3" id="KW-0444">Lipid biosynthesis</keyword>
<dbReference type="SUPFAM" id="SSF56024">
    <property type="entry name" value="Phospholipase D/nuclease"/>
    <property type="match status" value="2"/>
</dbReference>
<feature type="transmembrane region" description="Helical" evidence="13">
    <location>
        <begin position="43"/>
        <end position="62"/>
    </location>
</feature>
<evidence type="ECO:0000256" key="12">
    <source>
        <dbReference type="NCBIfam" id="TIGR04265"/>
    </source>
</evidence>
<feature type="transmembrane region" description="Helical" evidence="13">
    <location>
        <begin position="12"/>
        <end position="31"/>
    </location>
</feature>
<dbReference type="InterPro" id="IPR025202">
    <property type="entry name" value="PLD-like_dom"/>
</dbReference>
<evidence type="ECO:0000256" key="7">
    <source>
        <dbReference type="ARBA" id="ARBA00022989"/>
    </source>
</evidence>
<dbReference type="CDD" id="cd09154">
    <property type="entry name" value="PLDc_SMU_988_like_1"/>
    <property type="match status" value="1"/>
</dbReference>
<keyword evidence="10" id="KW-0594">Phospholipid biosynthesis</keyword>
<evidence type="ECO:0000313" key="16">
    <source>
        <dbReference type="Proteomes" id="UP000768567"/>
    </source>
</evidence>
<evidence type="ECO:0000256" key="1">
    <source>
        <dbReference type="ARBA" id="ARBA00004651"/>
    </source>
</evidence>
<dbReference type="EC" id="2.7.8.-" evidence="12"/>
<evidence type="ECO:0000256" key="10">
    <source>
        <dbReference type="ARBA" id="ARBA00023209"/>
    </source>
</evidence>
<comment type="caution">
    <text evidence="15">The sequence shown here is derived from an EMBL/GenBank/DDBJ whole genome shotgun (WGS) entry which is preliminary data.</text>
</comment>
<keyword evidence="8" id="KW-0443">Lipid metabolism</keyword>
<keyword evidence="16" id="KW-1185">Reference proteome</keyword>
<sequence length="486" mass="56081">MAFLFLRLTDYMPWINGLCTAFSVMMCLLLIRVDSIEPEFKISWMALFLLMPVQGGILYLLWGNKRPAFRLRRKLDRAAARIHPLLAQEPEPMEHLRQTDSRGALTARYLSRQGRYPVFSDTEVRYYPLGDDMFADMLPALESAEHFIFIEYFIIGLGTMWDQIHEILRRKAAQGVDVRVIYDDVGSVSVLPMGYWSKLEEEGIHCLPFNPFVPVLNLVMNNRDHRKIMVIDGYIAFSGGANIADEYINKLERFGHWRDTAIRLRGDGAWSFTIMFLEFWNAIRPTDREFEHFRPERHRPAPFVADGMVQPFADSPVDRENVSQNVYLELINQARYSLFITTPYLILSNEILTALCLAAKRGVDVRIYTPGIPDKKMTYQLTRSYFPPLLQAGVRIFSYTPGFLHSKTWLCDDRIAAVGTVNLDYRSLYLHFECSTLLYGCRALADIRADMIELESHCRAITLNECRNSFFGTLLSAVLRTMAPLF</sequence>
<keyword evidence="5 13" id="KW-0812">Transmembrane</keyword>
<dbReference type="Pfam" id="PF13396">
    <property type="entry name" value="PLDc_N"/>
    <property type="match status" value="1"/>
</dbReference>
<keyword evidence="4" id="KW-0808">Transferase</keyword>
<dbReference type="CDD" id="cd09160">
    <property type="entry name" value="PLDc_SMU_988_like_2"/>
    <property type="match status" value="1"/>
</dbReference>
<protein>
    <recommendedName>
        <fullName evidence="12">Cardiolipin synthase</fullName>
        <ecNumber evidence="12">2.7.8.-</ecNumber>
    </recommendedName>
</protein>
<accession>A0ABR9R5Q9</accession>
<comment type="subcellular location">
    <subcellularLocation>
        <location evidence="1">Cell membrane</location>
        <topology evidence="1">Multi-pass membrane protein</topology>
    </subcellularLocation>
</comment>
<keyword evidence="2" id="KW-1003">Cell membrane</keyword>
<evidence type="ECO:0000256" key="6">
    <source>
        <dbReference type="ARBA" id="ARBA00022737"/>
    </source>
</evidence>
<dbReference type="Pfam" id="PF13091">
    <property type="entry name" value="PLDc_2"/>
    <property type="match status" value="2"/>
</dbReference>
<organism evidence="15 16">
    <name type="scientific">Gemmiger gallinarum</name>
    <dbReference type="NCBI Taxonomy" id="2779354"/>
    <lineage>
        <taxon>Bacteria</taxon>
        <taxon>Bacillati</taxon>
        <taxon>Bacillota</taxon>
        <taxon>Clostridia</taxon>
        <taxon>Eubacteriales</taxon>
        <taxon>Gemmiger</taxon>
    </lineage>
</organism>
<dbReference type="NCBIfam" id="TIGR04265">
    <property type="entry name" value="bac_cardiolipin"/>
    <property type="match status" value="1"/>
</dbReference>